<dbReference type="EMBL" id="PGCI01000004">
    <property type="protein sequence ID" value="PLW51613.1"/>
    <property type="molecule type" value="Genomic_DNA"/>
</dbReference>
<evidence type="ECO:0000313" key="3">
    <source>
        <dbReference type="Proteomes" id="UP000235392"/>
    </source>
</evidence>
<feature type="region of interest" description="Disordered" evidence="1">
    <location>
        <begin position="1"/>
        <end position="29"/>
    </location>
</feature>
<comment type="caution">
    <text evidence="2">The sequence shown here is derived from an EMBL/GenBank/DDBJ whole genome shotgun (WGS) entry which is preliminary data.</text>
</comment>
<evidence type="ECO:0000313" key="2">
    <source>
        <dbReference type="EMBL" id="PLW51613.1"/>
    </source>
</evidence>
<name>A0A2N5VNP1_9BASI</name>
<organism evidence="2 3">
    <name type="scientific">Puccinia coronata f. sp. avenae</name>
    <dbReference type="NCBI Taxonomy" id="200324"/>
    <lineage>
        <taxon>Eukaryota</taxon>
        <taxon>Fungi</taxon>
        <taxon>Dikarya</taxon>
        <taxon>Basidiomycota</taxon>
        <taxon>Pucciniomycotina</taxon>
        <taxon>Pucciniomycetes</taxon>
        <taxon>Pucciniales</taxon>
        <taxon>Pucciniaceae</taxon>
        <taxon>Puccinia</taxon>
    </lineage>
</organism>
<evidence type="ECO:0000256" key="1">
    <source>
        <dbReference type="SAM" id="MobiDB-lite"/>
    </source>
</evidence>
<dbReference type="Proteomes" id="UP000235392">
    <property type="component" value="Unassembled WGS sequence"/>
</dbReference>
<reference evidence="2 3" key="1">
    <citation type="submission" date="2017-11" db="EMBL/GenBank/DDBJ databases">
        <title>De novo assembly and phasing of dikaryotic genomes from two isolates of Puccinia coronata f. sp. avenae, the causal agent of oat crown rust.</title>
        <authorList>
            <person name="Miller M.E."/>
            <person name="Zhang Y."/>
            <person name="Omidvar V."/>
            <person name="Sperschneider J."/>
            <person name="Schwessinger B."/>
            <person name="Raley C."/>
            <person name="Palmer J.M."/>
            <person name="Garnica D."/>
            <person name="Upadhyaya N."/>
            <person name="Rathjen J."/>
            <person name="Taylor J.M."/>
            <person name="Park R.F."/>
            <person name="Dodds P.N."/>
            <person name="Hirsch C.D."/>
            <person name="Kianian S.F."/>
            <person name="Figueroa M."/>
        </authorList>
    </citation>
    <scope>NUCLEOTIDE SEQUENCE [LARGE SCALE GENOMIC DNA]</scope>
    <source>
        <strain evidence="2">12SD80</strain>
    </source>
</reference>
<proteinExistence type="predicted"/>
<sequence>MDLPKSRSRWLSSRWHNSPGDLTRPMPRATSSGRLQLTSLYPRKNATQTVCLLLDDLPVCVTVPHGVERNDDDDDGPRLFLHYDGDITSLTVGALMERLHQELQPIIPAAYRSTTSRYSLPMEIAQADDPKDITSFFPRTVAPRLTAFGMLGNGAFTVLAISTPYMYIKHGYVASRNILVTHHGMVKLVDFAQAIIFEKERVAPGGIDGEMEAVEALLLRKLEATSNTSAAGIPRR</sequence>
<dbReference type="AlphaFoldDB" id="A0A2N5VNP1"/>
<gene>
    <name evidence="2" type="ORF">PCASD_00479</name>
</gene>
<protein>
    <submittedName>
        <fullName evidence="2">Uncharacterized protein</fullName>
    </submittedName>
</protein>
<accession>A0A2N5VNP1</accession>